<dbReference type="Pfam" id="PF12900">
    <property type="entry name" value="Pyridox_ox_2"/>
    <property type="match status" value="1"/>
</dbReference>
<reference evidence="1" key="1">
    <citation type="submission" date="2016-10" db="EMBL/GenBank/DDBJ databases">
        <title>Draft Genome Sequence of Nocardioides luteus Strain BAFB, an Alkane-Degrading Bacterium Isolated from JP-7 Polluted Soil.</title>
        <authorList>
            <person name="Brown L."/>
            <person name="Ruiz O.N."/>
            <person name="Gunasekera T."/>
        </authorList>
    </citation>
    <scope>NUCLEOTIDE SEQUENCE [LARGE SCALE GENOMIC DNA]</scope>
    <source>
        <strain evidence="1">BAFB</strain>
    </source>
</reference>
<dbReference type="STRING" id="1844.UG56_006470"/>
<keyword evidence="2" id="KW-1185">Reference proteome</keyword>
<dbReference type="InterPro" id="IPR012349">
    <property type="entry name" value="Split_barrel_FMN-bd"/>
</dbReference>
<dbReference type="InterPro" id="IPR024747">
    <property type="entry name" value="Pyridox_Oxase-rel"/>
</dbReference>
<dbReference type="AlphaFoldDB" id="A0A1J4N8A9"/>
<organism evidence="1 2">
    <name type="scientific">Nocardioides luteus</name>
    <dbReference type="NCBI Taxonomy" id="1844"/>
    <lineage>
        <taxon>Bacteria</taxon>
        <taxon>Bacillati</taxon>
        <taxon>Actinomycetota</taxon>
        <taxon>Actinomycetes</taxon>
        <taxon>Propionibacteriales</taxon>
        <taxon>Nocardioidaceae</taxon>
        <taxon>Nocardioides</taxon>
    </lineage>
</organism>
<dbReference type="SUPFAM" id="SSF50475">
    <property type="entry name" value="FMN-binding split barrel"/>
    <property type="match status" value="1"/>
</dbReference>
<accession>A0A1J4N8A9</accession>
<comment type="caution">
    <text evidence="1">The sequence shown here is derived from an EMBL/GenBank/DDBJ whole genome shotgun (WGS) entry which is preliminary data.</text>
</comment>
<protein>
    <recommendedName>
        <fullName evidence="3">Pyridoxamine 5'-phosphate oxidase</fullName>
    </recommendedName>
</protein>
<evidence type="ECO:0000313" key="2">
    <source>
        <dbReference type="Proteomes" id="UP000033772"/>
    </source>
</evidence>
<name>A0A1J4N8A9_9ACTN</name>
<gene>
    <name evidence="1" type="ORF">UG56_006470</name>
</gene>
<sequence length="138" mass="15328">MYLAARWFPGHLTVIDRDECLELLNRTEVGRVAFSDSEGPLVLPVNHVMVGERIVFRTAPRTAIADHIGTGPVSYQVDEFDSYTSAGWSVLVRGTAEFVDGVWLTAHDLEPEPWADGRRSLHVSITPTEITGRRVVPT</sequence>
<dbReference type="RefSeq" id="WP_045551221.1">
    <property type="nucleotide sequence ID" value="NZ_JZDQ02000007.1"/>
</dbReference>
<proteinExistence type="predicted"/>
<evidence type="ECO:0008006" key="3">
    <source>
        <dbReference type="Google" id="ProtNLM"/>
    </source>
</evidence>
<dbReference type="EMBL" id="JZDQ02000007">
    <property type="protein sequence ID" value="OIJ27726.1"/>
    <property type="molecule type" value="Genomic_DNA"/>
</dbReference>
<evidence type="ECO:0000313" key="1">
    <source>
        <dbReference type="EMBL" id="OIJ27726.1"/>
    </source>
</evidence>
<dbReference type="Gene3D" id="2.30.110.10">
    <property type="entry name" value="Electron Transport, Fmn-binding Protein, Chain A"/>
    <property type="match status" value="1"/>
</dbReference>
<dbReference type="Proteomes" id="UP000033772">
    <property type="component" value="Unassembled WGS sequence"/>
</dbReference>